<proteinExistence type="predicted"/>
<accession>A0AAV1FL20</accession>
<protein>
    <submittedName>
        <fullName evidence="1">Uncharacterized protein LOC120555273</fullName>
    </submittedName>
</protein>
<evidence type="ECO:0000313" key="2">
    <source>
        <dbReference type="Proteomes" id="UP001178508"/>
    </source>
</evidence>
<sequence length="63" mass="7610">MDDDDYDEEDLMEIDRIEKNALCEAGSIPENNKQDMDNRSVLQREVKLDMPRMQHYPEKRCRH</sequence>
<gene>
    <name evidence="1" type="ORF">XNOV1_A028590</name>
</gene>
<reference evidence="1" key="1">
    <citation type="submission" date="2023-08" db="EMBL/GenBank/DDBJ databases">
        <authorList>
            <person name="Alioto T."/>
            <person name="Alioto T."/>
            <person name="Gomez Garrido J."/>
        </authorList>
    </citation>
    <scope>NUCLEOTIDE SEQUENCE</scope>
</reference>
<keyword evidence="2" id="KW-1185">Reference proteome</keyword>
<dbReference type="Proteomes" id="UP001178508">
    <property type="component" value="Chromosome 8"/>
</dbReference>
<evidence type="ECO:0000313" key="1">
    <source>
        <dbReference type="EMBL" id="CAJ1061818.1"/>
    </source>
</evidence>
<dbReference type="EMBL" id="OY660871">
    <property type="protein sequence ID" value="CAJ1061818.1"/>
    <property type="molecule type" value="Genomic_DNA"/>
</dbReference>
<dbReference type="AlphaFoldDB" id="A0AAV1FL20"/>
<name>A0AAV1FL20_XYRNO</name>
<organism evidence="1 2">
    <name type="scientific">Xyrichtys novacula</name>
    <name type="common">Pearly razorfish</name>
    <name type="synonym">Hemipteronotus novacula</name>
    <dbReference type="NCBI Taxonomy" id="13765"/>
    <lineage>
        <taxon>Eukaryota</taxon>
        <taxon>Metazoa</taxon>
        <taxon>Chordata</taxon>
        <taxon>Craniata</taxon>
        <taxon>Vertebrata</taxon>
        <taxon>Euteleostomi</taxon>
        <taxon>Actinopterygii</taxon>
        <taxon>Neopterygii</taxon>
        <taxon>Teleostei</taxon>
        <taxon>Neoteleostei</taxon>
        <taxon>Acanthomorphata</taxon>
        <taxon>Eupercaria</taxon>
        <taxon>Labriformes</taxon>
        <taxon>Labridae</taxon>
        <taxon>Xyrichtys</taxon>
    </lineage>
</organism>